<gene>
    <name evidence="8" type="ORF">AX774_g5309</name>
</gene>
<evidence type="ECO:0000256" key="2">
    <source>
        <dbReference type="ARBA" id="ARBA00005634"/>
    </source>
</evidence>
<dbReference type="InterPro" id="IPR045175">
    <property type="entry name" value="M28_fam"/>
</dbReference>
<evidence type="ECO:0000256" key="6">
    <source>
        <dbReference type="RuleBase" id="RU361240"/>
    </source>
</evidence>
<dbReference type="Proteomes" id="UP000188320">
    <property type="component" value="Unassembled WGS sequence"/>
</dbReference>
<dbReference type="PANTHER" id="PTHR12147">
    <property type="entry name" value="METALLOPEPTIDASE M28 FAMILY MEMBER"/>
    <property type="match status" value="1"/>
</dbReference>
<feature type="domain" description="Peptidase M28" evidence="7">
    <location>
        <begin position="210"/>
        <end position="435"/>
    </location>
</feature>
<evidence type="ECO:0000256" key="4">
    <source>
        <dbReference type="ARBA" id="ARBA00022801"/>
    </source>
</evidence>
<dbReference type="Gene3D" id="3.40.630.10">
    <property type="entry name" value="Zn peptidases"/>
    <property type="match status" value="1"/>
</dbReference>
<evidence type="ECO:0000259" key="7">
    <source>
        <dbReference type="Pfam" id="PF04389"/>
    </source>
</evidence>
<dbReference type="GO" id="GO:0046872">
    <property type="term" value="F:metal ion binding"/>
    <property type="evidence" value="ECO:0007669"/>
    <property type="project" value="UniProtKB-KW"/>
</dbReference>
<dbReference type="EC" id="3.4.-.-" evidence="6"/>
<evidence type="ECO:0000256" key="1">
    <source>
        <dbReference type="ARBA" id="ARBA00001947"/>
    </source>
</evidence>
<reference evidence="9" key="1">
    <citation type="submission" date="2017-01" db="EMBL/GenBank/DDBJ databases">
        <authorList>
            <person name="Wang Y."/>
            <person name="White M."/>
            <person name="Kvist S."/>
            <person name="Moncalvo J.-M."/>
        </authorList>
    </citation>
    <scope>NUCLEOTIDE SEQUENCE [LARGE SCALE GENOMIC DNA]</scope>
    <source>
        <strain evidence="9">COL-18-3</strain>
    </source>
</reference>
<dbReference type="SUPFAM" id="SSF53187">
    <property type="entry name" value="Zn-dependent exopeptidases"/>
    <property type="match status" value="1"/>
</dbReference>
<keyword evidence="6" id="KW-0479">Metal-binding</keyword>
<keyword evidence="8" id="KW-0031">Aminopeptidase</keyword>
<proteinExistence type="inferred from homology"/>
<protein>
    <recommendedName>
        <fullName evidence="6">Peptide hydrolase</fullName>
        <ecNumber evidence="6">3.4.-.-</ecNumber>
    </recommendedName>
</protein>
<sequence length="454" mass="49452">MTRGEIERLLPRANSQALEEQAINDNNSRSTANGYNETASYVIARLKEAGSCDVTTQEFKVPVWTQLGDAKLELNTYDDNENLRYGGENATLENKEILYIPKGGCGVEKDDADVGSKIAIIETTEGCDLFQTAYALEQAGAAAVLVSTPKGAKKPSWARVRIVEWKEGDPLMSIPVLSITHSTFQTIMAAKNARLDLETNAKIDIHTTSNIICEGKLGARNSTIVVGAHLDSVAAGPGINDNGSGAASILEIFLTLSRSRYIPKNRLVFAWWGSEEDGLLGSRHFVRTLLEDQTNNPKLSTLNTTWSHIAMNLNFDMLGSPNYIPMIHNGSDAPGAARLGSEYIQSRFEHFFQTTHQPYKLTPMIAGSDFLPFTANGIPSGGCLTGASEIKTAEEAKTFGGMANAQLDPCYHQACDNLVNVNFSALNIMSTAALNMIIEFSSEKRLRRQLVPVI</sequence>
<dbReference type="PANTHER" id="PTHR12147:SF26">
    <property type="entry name" value="PEPTIDASE M28 DOMAIN-CONTAINING PROTEIN"/>
    <property type="match status" value="1"/>
</dbReference>
<keyword evidence="4 6" id="KW-0378">Hydrolase</keyword>
<name>A0A1R1PJU6_ZANCU</name>
<dbReference type="GO" id="GO:0008235">
    <property type="term" value="F:metalloexopeptidase activity"/>
    <property type="evidence" value="ECO:0007669"/>
    <property type="project" value="InterPro"/>
</dbReference>
<dbReference type="AlphaFoldDB" id="A0A1R1PJU6"/>
<evidence type="ECO:0000256" key="5">
    <source>
        <dbReference type="ARBA" id="ARBA00022833"/>
    </source>
</evidence>
<dbReference type="GO" id="GO:0004177">
    <property type="term" value="F:aminopeptidase activity"/>
    <property type="evidence" value="ECO:0007669"/>
    <property type="project" value="UniProtKB-KW"/>
</dbReference>
<comment type="caution">
    <text evidence="8">The sequence shown here is derived from an EMBL/GenBank/DDBJ whole genome shotgun (WGS) entry which is preliminary data.</text>
</comment>
<dbReference type="InterPro" id="IPR007484">
    <property type="entry name" value="Peptidase_M28"/>
</dbReference>
<evidence type="ECO:0000313" key="9">
    <source>
        <dbReference type="Proteomes" id="UP000188320"/>
    </source>
</evidence>
<keyword evidence="9" id="KW-1185">Reference proteome</keyword>
<evidence type="ECO:0000313" key="8">
    <source>
        <dbReference type="EMBL" id="OMH81241.1"/>
    </source>
</evidence>
<dbReference type="OrthoDB" id="10013407at2759"/>
<comment type="similarity">
    <text evidence="2">Belongs to the peptidase M28 family. M28B subfamily.</text>
</comment>
<dbReference type="Pfam" id="PF04389">
    <property type="entry name" value="Peptidase_M28"/>
    <property type="match status" value="1"/>
</dbReference>
<comment type="cofactor">
    <cofactor evidence="1">
        <name>Zn(2+)</name>
        <dbReference type="ChEBI" id="CHEBI:29105"/>
    </cofactor>
</comment>
<keyword evidence="3 6" id="KW-0645">Protease</keyword>
<dbReference type="InterPro" id="IPR046450">
    <property type="entry name" value="PA_dom_sf"/>
</dbReference>
<dbReference type="SUPFAM" id="SSF52025">
    <property type="entry name" value="PA domain"/>
    <property type="match status" value="1"/>
</dbReference>
<organism evidence="8 9">
    <name type="scientific">Zancudomyces culisetae</name>
    <name type="common">Gut fungus</name>
    <name type="synonym">Smittium culisetae</name>
    <dbReference type="NCBI Taxonomy" id="1213189"/>
    <lineage>
        <taxon>Eukaryota</taxon>
        <taxon>Fungi</taxon>
        <taxon>Fungi incertae sedis</taxon>
        <taxon>Zoopagomycota</taxon>
        <taxon>Kickxellomycotina</taxon>
        <taxon>Harpellomycetes</taxon>
        <taxon>Harpellales</taxon>
        <taxon>Legeriomycetaceae</taxon>
        <taxon>Zancudomyces</taxon>
    </lineage>
</organism>
<dbReference type="EMBL" id="LSSK01000946">
    <property type="protein sequence ID" value="OMH81241.1"/>
    <property type="molecule type" value="Genomic_DNA"/>
</dbReference>
<dbReference type="GO" id="GO:0006508">
    <property type="term" value="P:proteolysis"/>
    <property type="evidence" value="ECO:0007669"/>
    <property type="project" value="UniProtKB-KW"/>
</dbReference>
<evidence type="ECO:0000256" key="3">
    <source>
        <dbReference type="ARBA" id="ARBA00022670"/>
    </source>
</evidence>
<accession>A0A1R1PJU6</accession>
<keyword evidence="5 6" id="KW-0862">Zinc</keyword>